<dbReference type="PANTHER" id="PTHR43178:SF5">
    <property type="entry name" value="LIPOAMIDE ACYLTRANSFERASE COMPONENT OF BRANCHED-CHAIN ALPHA-KETO ACID DEHYDROGENASE COMPLEX, MITOCHONDRIAL"/>
    <property type="match status" value="1"/>
</dbReference>
<dbReference type="SUPFAM" id="SSF51230">
    <property type="entry name" value="Single hybrid motif"/>
    <property type="match status" value="1"/>
</dbReference>
<dbReference type="EC" id="2.3.1.-" evidence="6"/>
<feature type="domain" description="Lipoyl-binding" evidence="8">
    <location>
        <begin position="2"/>
        <end position="77"/>
    </location>
</feature>
<protein>
    <recommendedName>
        <fullName evidence="6">Dihydrolipoamide acetyltransferase component of pyruvate dehydrogenase complex</fullName>
        <ecNumber evidence="6">2.3.1.-</ecNumber>
    </recommendedName>
</protein>
<evidence type="ECO:0000256" key="4">
    <source>
        <dbReference type="ARBA" id="ARBA00022823"/>
    </source>
</evidence>
<keyword evidence="11" id="KW-1185">Reference proteome</keyword>
<comment type="cofactor">
    <cofactor evidence="1 6">
        <name>(R)-lipoate</name>
        <dbReference type="ChEBI" id="CHEBI:83088"/>
    </cofactor>
</comment>
<dbReference type="Pfam" id="PF00198">
    <property type="entry name" value="2-oxoacid_dh"/>
    <property type="match status" value="1"/>
</dbReference>
<comment type="similarity">
    <text evidence="2 6">Belongs to the 2-oxoacid dehydrogenase family.</text>
</comment>
<keyword evidence="10" id="KW-0670">Pyruvate</keyword>
<dbReference type="InterPro" id="IPR050743">
    <property type="entry name" value="2-oxoacid_DH_E2_comp"/>
</dbReference>
<feature type="compositionally biased region" description="Low complexity" evidence="7">
    <location>
        <begin position="87"/>
        <end position="113"/>
    </location>
</feature>
<feature type="region of interest" description="Disordered" evidence="7">
    <location>
        <begin position="87"/>
        <end position="151"/>
    </location>
</feature>
<evidence type="ECO:0000256" key="6">
    <source>
        <dbReference type="RuleBase" id="RU003423"/>
    </source>
</evidence>
<evidence type="ECO:0000256" key="3">
    <source>
        <dbReference type="ARBA" id="ARBA00022679"/>
    </source>
</evidence>
<accession>A0A347ZQW4</accession>
<dbReference type="OrthoDB" id="9805770at2"/>
<evidence type="ECO:0000313" key="11">
    <source>
        <dbReference type="Proteomes" id="UP000256388"/>
    </source>
</evidence>
<evidence type="ECO:0000256" key="7">
    <source>
        <dbReference type="SAM" id="MobiDB-lite"/>
    </source>
</evidence>
<dbReference type="GO" id="GO:0016407">
    <property type="term" value="F:acetyltransferase activity"/>
    <property type="evidence" value="ECO:0007669"/>
    <property type="project" value="TreeGrafter"/>
</dbReference>
<dbReference type="PROSITE" id="PS50968">
    <property type="entry name" value="BIOTINYL_LIPOYL"/>
    <property type="match status" value="1"/>
</dbReference>
<dbReference type="PANTHER" id="PTHR43178">
    <property type="entry name" value="DIHYDROLIPOAMIDE ACETYLTRANSFERASE COMPONENT OF PYRUVATE DEHYDROGENASE COMPLEX"/>
    <property type="match status" value="1"/>
</dbReference>
<evidence type="ECO:0000256" key="5">
    <source>
        <dbReference type="ARBA" id="ARBA00023315"/>
    </source>
</evidence>
<proteinExistence type="inferred from homology"/>
<dbReference type="GO" id="GO:0031405">
    <property type="term" value="F:lipoic acid binding"/>
    <property type="evidence" value="ECO:0007669"/>
    <property type="project" value="TreeGrafter"/>
</dbReference>
<gene>
    <name evidence="10" type="ORF">DFR64_1642</name>
</gene>
<feature type="domain" description="Peripheral subunit-binding (PSBD)" evidence="9">
    <location>
        <begin position="165"/>
        <end position="202"/>
    </location>
</feature>
<dbReference type="InterPro" id="IPR036625">
    <property type="entry name" value="E3-bd_dom_sf"/>
</dbReference>
<evidence type="ECO:0000256" key="1">
    <source>
        <dbReference type="ARBA" id="ARBA00001938"/>
    </source>
</evidence>
<dbReference type="PROSITE" id="PS00189">
    <property type="entry name" value="LIPOYL"/>
    <property type="match status" value="1"/>
</dbReference>
<dbReference type="Proteomes" id="UP000256388">
    <property type="component" value="Unassembled WGS sequence"/>
</dbReference>
<name>A0A347ZQW4_9CHLR</name>
<evidence type="ECO:0000256" key="2">
    <source>
        <dbReference type="ARBA" id="ARBA00007317"/>
    </source>
</evidence>
<reference evidence="10 11" key="1">
    <citation type="submission" date="2018-08" db="EMBL/GenBank/DDBJ databases">
        <title>Genomic Encyclopedia of Type Strains, Phase IV (KMG-IV): sequencing the most valuable type-strain genomes for metagenomic binning, comparative biology and taxonomic classification.</title>
        <authorList>
            <person name="Goeker M."/>
        </authorList>
    </citation>
    <scope>NUCLEOTIDE SEQUENCE [LARGE SCALE GENOMIC DNA]</scope>
    <source>
        <strain evidence="10 11">DSM 23923</strain>
    </source>
</reference>
<comment type="caution">
    <text evidence="10">The sequence shown here is derived from an EMBL/GenBank/DDBJ whole genome shotgun (WGS) entry which is preliminary data.</text>
</comment>
<keyword evidence="4 6" id="KW-0450">Lipoyl</keyword>
<dbReference type="InterPro" id="IPR001078">
    <property type="entry name" value="2-oxoacid_DH_actylTfrase"/>
</dbReference>
<dbReference type="Pfam" id="PF02817">
    <property type="entry name" value="E3_binding"/>
    <property type="match status" value="2"/>
</dbReference>
<dbReference type="EMBL" id="QUMS01000001">
    <property type="protein sequence ID" value="REG11750.1"/>
    <property type="molecule type" value="Genomic_DNA"/>
</dbReference>
<feature type="domain" description="Peripheral subunit-binding (PSBD)" evidence="9">
    <location>
        <begin position="122"/>
        <end position="160"/>
    </location>
</feature>
<evidence type="ECO:0000313" key="10">
    <source>
        <dbReference type="EMBL" id="REG11750.1"/>
    </source>
</evidence>
<dbReference type="Pfam" id="PF00364">
    <property type="entry name" value="Biotin_lipoyl"/>
    <property type="match status" value="1"/>
</dbReference>
<dbReference type="RefSeq" id="WP_116224865.1">
    <property type="nucleotide sequence ID" value="NZ_AP018437.1"/>
</dbReference>
<dbReference type="CDD" id="cd06849">
    <property type="entry name" value="lipoyl_domain"/>
    <property type="match status" value="1"/>
</dbReference>
<keyword evidence="5 6" id="KW-0012">Acyltransferase</keyword>
<dbReference type="Gene3D" id="4.10.320.10">
    <property type="entry name" value="E3-binding domain"/>
    <property type="match status" value="2"/>
</dbReference>
<organism evidence="10 11">
    <name type="scientific">Pelolinea submarina</name>
    <dbReference type="NCBI Taxonomy" id="913107"/>
    <lineage>
        <taxon>Bacteria</taxon>
        <taxon>Bacillati</taxon>
        <taxon>Chloroflexota</taxon>
        <taxon>Anaerolineae</taxon>
        <taxon>Anaerolineales</taxon>
        <taxon>Anaerolineaceae</taxon>
        <taxon>Pelolinea</taxon>
    </lineage>
</organism>
<dbReference type="InterPro" id="IPR023213">
    <property type="entry name" value="CAT-like_dom_sf"/>
</dbReference>
<dbReference type="InterPro" id="IPR011053">
    <property type="entry name" value="Single_hybrid_motif"/>
</dbReference>
<dbReference type="SUPFAM" id="SSF47005">
    <property type="entry name" value="Peripheral subunit-binding domain of 2-oxo acid dehydrogenase complex"/>
    <property type="match status" value="2"/>
</dbReference>
<dbReference type="InterPro" id="IPR003016">
    <property type="entry name" value="2-oxoA_DH_lipoyl-BS"/>
</dbReference>
<dbReference type="PROSITE" id="PS51826">
    <property type="entry name" value="PSBD"/>
    <property type="match status" value="2"/>
</dbReference>
<dbReference type="GO" id="GO:0005737">
    <property type="term" value="C:cytoplasm"/>
    <property type="evidence" value="ECO:0007669"/>
    <property type="project" value="TreeGrafter"/>
</dbReference>
<dbReference type="Gene3D" id="2.40.50.100">
    <property type="match status" value="1"/>
</dbReference>
<dbReference type="InterPro" id="IPR004167">
    <property type="entry name" value="PSBD"/>
</dbReference>
<evidence type="ECO:0000259" key="9">
    <source>
        <dbReference type="PROSITE" id="PS51826"/>
    </source>
</evidence>
<dbReference type="SUPFAM" id="SSF52777">
    <property type="entry name" value="CoA-dependent acyltransferases"/>
    <property type="match status" value="1"/>
</dbReference>
<dbReference type="InterPro" id="IPR000089">
    <property type="entry name" value="Biotin_lipoyl"/>
</dbReference>
<keyword evidence="3 6" id="KW-0808">Transferase</keyword>
<dbReference type="Gene3D" id="3.30.559.10">
    <property type="entry name" value="Chloramphenicol acetyltransferase-like domain"/>
    <property type="match status" value="1"/>
</dbReference>
<evidence type="ECO:0000259" key="8">
    <source>
        <dbReference type="PROSITE" id="PS50968"/>
    </source>
</evidence>
<sequence>MAEELFIPKLGQTVEEVTLLKWQVQDGDKVKQGQEVLEVETDKAIFNVEAVDDGYIHFGPFEIGQVVPVLTVVAVIGAQDETFQAAQPAVPAAGGQNAPASSSSGPAAEPQPGRAQPTEKNFASPRARRLASEKGVDLSQVTPTGGSGTRVTESDVLNYLSTEMKVSPVAKRMAAEANLDLRSVQGSGQRGEITREDVAAAIAARAAEKAAPQTPSPATLPSMPVSESIPLAGVRKVIAQRMGLSAQTTARVTLLMEADATELVILREKLKKQYEVKWGFAPGYNELLAKACAIALRRFPYMNARLNGETIERLADVNIGIAVDADQGLVVPVIRDVDQKDLQTVGREFRQYVDEVRANKANPDHISGGTFTITNLGMYDVDGFTPVINLPEAAILGVGRVAPQPVVRENQLVIRKMMTLSMAFDHRLTDGAPAARFLQYIKQLIEEASEVSLTK</sequence>
<dbReference type="AlphaFoldDB" id="A0A347ZQW4"/>